<evidence type="ECO:0000313" key="9">
    <source>
        <dbReference type="EMBL" id="GAA0346343.1"/>
    </source>
</evidence>
<dbReference type="RefSeq" id="WP_252800956.1">
    <property type="nucleotide sequence ID" value="NZ_BAAABM010000037.1"/>
</dbReference>
<feature type="transmembrane region" description="Helical" evidence="7">
    <location>
        <begin position="495"/>
        <end position="517"/>
    </location>
</feature>
<proteinExistence type="inferred from homology"/>
<evidence type="ECO:0000256" key="2">
    <source>
        <dbReference type="ARBA" id="ARBA00022475"/>
    </source>
</evidence>
<evidence type="ECO:0000256" key="3">
    <source>
        <dbReference type="ARBA" id="ARBA00022692"/>
    </source>
</evidence>
<dbReference type="EMBL" id="BAAABM010000037">
    <property type="protein sequence ID" value="GAA0346343.1"/>
    <property type="molecule type" value="Genomic_DNA"/>
</dbReference>
<dbReference type="Pfam" id="PF13515">
    <property type="entry name" value="FUSC_2"/>
    <property type="match status" value="1"/>
</dbReference>
<reference evidence="10" key="1">
    <citation type="journal article" date="2019" name="Int. J. Syst. Evol. Microbiol.">
        <title>The Global Catalogue of Microorganisms (GCM) 10K type strain sequencing project: providing services to taxonomists for standard genome sequencing and annotation.</title>
        <authorList>
            <consortium name="The Broad Institute Genomics Platform"/>
            <consortium name="The Broad Institute Genome Sequencing Center for Infectious Disease"/>
            <person name="Wu L."/>
            <person name="Ma J."/>
        </authorList>
    </citation>
    <scope>NUCLEOTIDE SEQUENCE [LARGE SCALE GENOMIC DNA]</scope>
    <source>
        <strain evidence="10">JCM 3146</strain>
    </source>
</reference>
<gene>
    <name evidence="9" type="ORF">GCM10010151_39970</name>
</gene>
<organism evidence="9 10">
    <name type="scientific">Actinoallomurus spadix</name>
    <dbReference type="NCBI Taxonomy" id="79912"/>
    <lineage>
        <taxon>Bacteria</taxon>
        <taxon>Bacillati</taxon>
        <taxon>Actinomycetota</taxon>
        <taxon>Actinomycetes</taxon>
        <taxon>Streptosporangiales</taxon>
        <taxon>Thermomonosporaceae</taxon>
        <taxon>Actinoallomurus</taxon>
    </lineage>
</organism>
<feature type="transmembrane region" description="Helical" evidence="7">
    <location>
        <begin position="103"/>
        <end position="127"/>
    </location>
</feature>
<feature type="domain" description="Integral membrane bound transporter" evidence="8">
    <location>
        <begin position="389"/>
        <end position="511"/>
    </location>
</feature>
<name>A0ABP3GIZ0_9ACTN</name>
<keyword evidence="5 7" id="KW-0472">Membrane</keyword>
<keyword evidence="2" id="KW-1003">Cell membrane</keyword>
<comment type="caution">
    <text evidence="9">The sequence shown here is derived from an EMBL/GenBank/DDBJ whole genome shotgun (WGS) entry which is preliminary data.</text>
</comment>
<evidence type="ECO:0000256" key="5">
    <source>
        <dbReference type="ARBA" id="ARBA00023136"/>
    </source>
</evidence>
<dbReference type="PANTHER" id="PTHR30509">
    <property type="entry name" value="P-HYDROXYBENZOIC ACID EFFLUX PUMP SUBUNIT-RELATED"/>
    <property type="match status" value="1"/>
</dbReference>
<feature type="transmembrane region" description="Helical" evidence="7">
    <location>
        <begin position="470"/>
        <end position="488"/>
    </location>
</feature>
<feature type="transmembrane region" description="Helical" evidence="7">
    <location>
        <begin position="72"/>
        <end position="91"/>
    </location>
</feature>
<feature type="transmembrane region" description="Helical" evidence="7">
    <location>
        <begin position="139"/>
        <end position="158"/>
    </location>
</feature>
<evidence type="ECO:0000259" key="8">
    <source>
        <dbReference type="Pfam" id="PF13515"/>
    </source>
</evidence>
<evidence type="ECO:0000256" key="4">
    <source>
        <dbReference type="ARBA" id="ARBA00022989"/>
    </source>
</evidence>
<protein>
    <recommendedName>
        <fullName evidence="8">Integral membrane bound transporter domain-containing protein</fullName>
    </recommendedName>
</protein>
<feature type="transmembrane region" description="Helical" evidence="7">
    <location>
        <begin position="423"/>
        <end position="441"/>
    </location>
</feature>
<evidence type="ECO:0000256" key="1">
    <source>
        <dbReference type="ARBA" id="ARBA00004651"/>
    </source>
</evidence>
<sequence>MRSSLAWLRETYAESEGRASPMYGVVASIGIATPLVIGTVTGHPAQGGVAALGAFFVVNTTPQGPYGARARALLAAVLVVTGFSVLGGLLAGRPTLAVAVVPLVAAVAAAVPWLGVTATLCMIAATVRPAGSPVLFDGFLEMLGGLYVSLLMVVPLLTRRLQPLRTALADAGGSVASALDLLAEPEPRAGEWERRRRQAYDDIRKARATYGLYLSGGRDDEQRPRRLIEAFARVMDEAVALRTLLDAVRQASPPEEWERERRVAVAALAARLRLVAGGIEAGGGTPLGADQPVALHRFARVSEEVRQAWLADDLVRTALIVQVRQSVSRMAATVDGAREIIAPGLKIGIDSPRLPERPTGGWSRFVEGVRTRSPGFRYSTRMGVAIAVAMALTTGLHLTHGHWLTITVVASLRDSYGDTVSRVVKRIGGTAIGAIVAALALALVPHQATLIVLVFAGAALGFTVRPVNHGHWMAIATPMIMLLIDYSAPLSWPAAAWRIGLTVVGGLFALAAARVLWPAGTIGLLPGRLARMMRTHAGLARAVAARFDGKAGASVRKRMEDAAAAAADVEESATRLGQEPAPPEDLVRRLLDATSIARRLRDDVQAVGVLWEDRTDAGPLPAILERVADQLDESADALLSPDGEAAELRLDDLLEEFDRHLATLTRRRRAELDDGVGTDAVTTLRRSLVQVAAARHALRGLASDAERLRRAVLSDAPGDAAP</sequence>
<evidence type="ECO:0000256" key="6">
    <source>
        <dbReference type="ARBA" id="ARBA00043993"/>
    </source>
</evidence>
<feature type="transmembrane region" description="Helical" evidence="7">
    <location>
        <begin position="382"/>
        <end position="403"/>
    </location>
</feature>
<comment type="similarity">
    <text evidence="6">Belongs to the YccS/YhfK family.</text>
</comment>
<feature type="transmembrane region" description="Helical" evidence="7">
    <location>
        <begin position="21"/>
        <end position="40"/>
    </location>
</feature>
<dbReference type="Proteomes" id="UP001501822">
    <property type="component" value="Unassembled WGS sequence"/>
</dbReference>
<keyword evidence="10" id="KW-1185">Reference proteome</keyword>
<accession>A0ABP3GIZ0</accession>
<evidence type="ECO:0000313" key="10">
    <source>
        <dbReference type="Proteomes" id="UP001501822"/>
    </source>
</evidence>
<comment type="subcellular location">
    <subcellularLocation>
        <location evidence="1">Cell membrane</location>
        <topology evidence="1">Multi-pass membrane protein</topology>
    </subcellularLocation>
</comment>
<evidence type="ECO:0000256" key="7">
    <source>
        <dbReference type="SAM" id="Phobius"/>
    </source>
</evidence>
<keyword evidence="4 7" id="KW-1133">Transmembrane helix</keyword>
<dbReference type="PANTHER" id="PTHR30509:SF9">
    <property type="entry name" value="MULTIDRUG RESISTANCE PROTEIN MDTO"/>
    <property type="match status" value="1"/>
</dbReference>
<feature type="transmembrane region" description="Helical" evidence="7">
    <location>
        <begin position="448"/>
        <end position="464"/>
    </location>
</feature>
<dbReference type="InterPro" id="IPR049453">
    <property type="entry name" value="Memb_transporter_dom"/>
</dbReference>
<keyword evidence="3 7" id="KW-0812">Transmembrane</keyword>